<dbReference type="Proteomes" id="UP000026961">
    <property type="component" value="Chromosome 2"/>
</dbReference>
<reference evidence="2" key="1">
    <citation type="submission" date="2015-04" db="UniProtKB">
        <authorList>
            <consortium name="EnsemblPlants"/>
        </authorList>
    </citation>
    <scope>IDENTIFICATION</scope>
</reference>
<evidence type="ECO:0000313" key="2">
    <source>
        <dbReference type="EnsemblPlants" id="OGLUM02G15290.1"/>
    </source>
</evidence>
<dbReference type="Gramene" id="OGLUM02G15290.1">
    <property type="protein sequence ID" value="OGLUM02G15290.1"/>
    <property type="gene ID" value="OGLUM02G15290"/>
</dbReference>
<keyword evidence="3" id="KW-1185">Reference proteome</keyword>
<evidence type="ECO:0000256" key="1">
    <source>
        <dbReference type="SAM" id="SignalP"/>
    </source>
</evidence>
<dbReference type="AlphaFoldDB" id="A0A0D9YRQ3"/>
<keyword evidence="1" id="KW-0732">Signal</keyword>
<protein>
    <recommendedName>
        <fullName evidence="4">Secreted protein</fullName>
    </recommendedName>
</protein>
<accession>A0A0D9YRQ3</accession>
<evidence type="ECO:0000313" key="3">
    <source>
        <dbReference type="Proteomes" id="UP000026961"/>
    </source>
</evidence>
<feature type="signal peptide" evidence="1">
    <location>
        <begin position="1"/>
        <end position="27"/>
    </location>
</feature>
<reference evidence="2" key="2">
    <citation type="submission" date="2018-05" db="EMBL/GenBank/DDBJ databases">
        <title>OgluRS3 (Oryza glumaepatula Reference Sequence Version 3).</title>
        <authorList>
            <person name="Zhang J."/>
            <person name="Kudrna D."/>
            <person name="Lee S."/>
            <person name="Talag J."/>
            <person name="Welchert J."/>
            <person name="Wing R.A."/>
        </authorList>
    </citation>
    <scope>NUCLEOTIDE SEQUENCE [LARGE SCALE GENOMIC DNA]</scope>
</reference>
<feature type="chain" id="PRO_5002351889" description="Secreted protein" evidence="1">
    <location>
        <begin position="28"/>
        <end position="128"/>
    </location>
</feature>
<dbReference type="EnsemblPlants" id="OGLUM02G15290.1">
    <property type="protein sequence ID" value="OGLUM02G15290.1"/>
    <property type="gene ID" value="OGLUM02G15290"/>
</dbReference>
<sequence>MIKERSIHRSAALILRLLSAFVVRDGAIEMHDAPSFCYFLLTFCFFRRTPMPLTSAVAGWSSSQQSTCPWHSLSSPACRSTAATGQQQQAATGATIVISTAEFSCPVLESEQLNTVLSSNDNEMNYKY</sequence>
<dbReference type="HOGENOM" id="CLU_1963028_0_0_1"/>
<evidence type="ECO:0008006" key="4">
    <source>
        <dbReference type="Google" id="ProtNLM"/>
    </source>
</evidence>
<proteinExistence type="predicted"/>
<organism evidence="2">
    <name type="scientific">Oryza glumipatula</name>
    <dbReference type="NCBI Taxonomy" id="40148"/>
    <lineage>
        <taxon>Eukaryota</taxon>
        <taxon>Viridiplantae</taxon>
        <taxon>Streptophyta</taxon>
        <taxon>Embryophyta</taxon>
        <taxon>Tracheophyta</taxon>
        <taxon>Spermatophyta</taxon>
        <taxon>Magnoliopsida</taxon>
        <taxon>Liliopsida</taxon>
        <taxon>Poales</taxon>
        <taxon>Poaceae</taxon>
        <taxon>BOP clade</taxon>
        <taxon>Oryzoideae</taxon>
        <taxon>Oryzeae</taxon>
        <taxon>Oryzinae</taxon>
        <taxon>Oryza</taxon>
    </lineage>
</organism>
<name>A0A0D9YRQ3_9ORYZ</name>